<dbReference type="AlphaFoldDB" id="A0AA95EYW9"/>
<protein>
    <submittedName>
        <fullName evidence="1">Uncharacterized protein</fullName>
    </submittedName>
</protein>
<dbReference type="EMBL" id="CP119317">
    <property type="protein sequence ID" value="WEK54537.1"/>
    <property type="molecule type" value="Genomic_DNA"/>
</dbReference>
<evidence type="ECO:0000313" key="1">
    <source>
        <dbReference type="EMBL" id="WEK54537.1"/>
    </source>
</evidence>
<accession>A0AA95EYW9</accession>
<gene>
    <name evidence="1" type="ORF">P0Y55_00190</name>
</gene>
<organism evidence="1 2">
    <name type="scientific">Candidatus Cohnella colombiensis</name>
    <dbReference type="NCBI Taxonomy" id="3121368"/>
    <lineage>
        <taxon>Bacteria</taxon>
        <taxon>Bacillati</taxon>
        <taxon>Bacillota</taxon>
        <taxon>Bacilli</taxon>
        <taxon>Bacillales</taxon>
        <taxon>Paenibacillaceae</taxon>
        <taxon>Cohnella</taxon>
    </lineage>
</organism>
<dbReference type="Proteomes" id="UP001178662">
    <property type="component" value="Chromosome"/>
</dbReference>
<proteinExistence type="predicted"/>
<evidence type="ECO:0000313" key="2">
    <source>
        <dbReference type="Proteomes" id="UP001178662"/>
    </source>
</evidence>
<reference evidence="1" key="1">
    <citation type="submission" date="2023-03" db="EMBL/GenBank/DDBJ databases">
        <title>Andean soil-derived lignocellulolytic bacterial consortium as a source of novel taxa and putative plastic-active enzymes.</title>
        <authorList>
            <person name="Diaz-Garcia L."/>
            <person name="Chuvochina M."/>
            <person name="Feuerriegel G."/>
            <person name="Bunk B."/>
            <person name="Sproer C."/>
            <person name="Streit W.R."/>
            <person name="Rodriguez L.M."/>
            <person name="Overmann J."/>
            <person name="Jimenez D.J."/>
        </authorList>
    </citation>
    <scope>NUCLEOTIDE SEQUENCE</scope>
    <source>
        <strain evidence="1">MAG 2441</strain>
    </source>
</reference>
<sequence length="42" mass="4858">MIHNSKEDSNRYPDLNVFAKLLQRQKYAKGLLLTARVIIGEI</sequence>
<keyword evidence="2" id="KW-1185">Reference proteome</keyword>
<name>A0AA95EYW9_9BACL</name>